<sequence>MINVAIIGSQGVPASYGGFESLVENLLGDNCPQDIHYTVFCSSKDMIPLEDNCYRGASLRYVPLRANGVQSIPYDVISMLKAIKGYDVILILGVSGCLFMPVLRMLTRAKIVVNIDGLEHRRQKWGSMARRILRASEAMAVRYADVIVADNQGIVDYVRETYGKDATLIAYGGDQVVRDVSEATASEVLQSYGLTDGGYAISLCRIEPENNCDMILESFASSDAPLPLVFIGNWTHSDYARSLRRRYEKAVGIHILDAIYDLDRLWVLRSHAALYIHGHSAGGTNPSLVEAMYLGIPIAAYDVNYNRYTTGGCASYFGDVCSLRDIARDPYVSQGSKLKDFASQNYRWAKIARQYTELFR</sequence>
<dbReference type="InterPro" id="IPR001296">
    <property type="entry name" value="Glyco_trans_1"/>
</dbReference>
<evidence type="ECO:0000313" key="3">
    <source>
        <dbReference type="EMBL" id="HJE39930.1"/>
    </source>
</evidence>
<reference evidence="3" key="1">
    <citation type="journal article" date="2021" name="PeerJ">
        <title>Extensive microbial diversity within the chicken gut microbiome revealed by metagenomics and culture.</title>
        <authorList>
            <person name="Gilroy R."/>
            <person name="Ravi A."/>
            <person name="Getino M."/>
            <person name="Pursley I."/>
            <person name="Horton D.L."/>
            <person name="Alikhan N.F."/>
            <person name="Baker D."/>
            <person name="Gharbi K."/>
            <person name="Hall N."/>
            <person name="Watson M."/>
            <person name="Adriaenssens E.M."/>
            <person name="Foster-Nyarko E."/>
            <person name="Jarju S."/>
            <person name="Secka A."/>
            <person name="Antonio M."/>
            <person name="Oren A."/>
            <person name="Chaudhuri R.R."/>
            <person name="La Ragione R."/>
            <person name="Hildebrand F."/>
            <person name="Pallen M.J."/>
        </authorList>
    </citation>
    <scope>NUCLEOTIDE SEQUENCE</scope>
    <source>
        <strain evidence="3">4100</strain>
    </source>
</reference>
<dbReference type="GO" id="GO:0016757">
    <property type="term" value="F:glycosyltransferase activity"/>
    <property type="evidence" value="ECO:0007669"/>
    <property type="project" value="InterPro"/>
</dbReference>
<proteinExistence type="predicted"/>
<name>A0A4Q0U9X0_9BACT</name>
<dbReference type="AlphaFoldDB" id="A0A4Q0U9X0"/>
<organism evidence="3 4">
    <name type="scientific">Candidatus Amulumruptor caecigallinarius</name>
    <dbReference type="NCBI Taxonomy" id="2109911"/>
    <lineage>
        <taxon>Bacteria</taxon>
        <taxon>Pseudomonadati</taxon>
        <taxon>Bacteroidota</taxon>
        <taxon>Bacteroidia</taxon>
        <taxon>Bacteroidales</taxon>
        <taxon>Muribaculaceae</taxon>
        <taxon>Candidatus Amulumruptor</taxon>
    </lineage>
</organism>
<evidence type="ECO:0000259" key="2">
    <source>
        <dbReference type="Pfam" id="PF09314"/>
    </source>
</evidence>
<protein>
    <submittedName>
        <fullName evidence="3">DUF1972 domain-containing protein</fullName>
    </submittedName>
</protein>
<dbReference type="Pfam" id="PF09314">
    <property type="entry name" value="DUF1972"/>
    <property type="match status" value="1"/>
</dbReference>
<dbReference type="Pfam" id="PF00534">
    <property type="entry name" value="Glycos_transf_1"/>
    <property type="match status" value="1"/>
</dbReference>
<dbReference type="Proteomes" id="UP000711407">
    <property type="component" value="Unassembled WGS sequence"/>
</dbReference>
<dbReference type="SUPFAM" id="SSF53756">
    <property type="entry name" value="UDP-Glycosyltransferase/glycogen phosphorylase"/>
    <property type="match status" value="1"/>
</dbReference>
<dbReference type="InterPro" id="IPR015393">
    <property type="entry name" value="DUF1972"/>
</dbReference>
<evidence type="ECO:0000313" key="4">
    <source>
        <dbReference type="Proteomes" id="UP000711407"/>
    </source>
</evidence>
<feature type="domain" description="Glycosyl transferase family 1" evidence="1">
    <location>
        <begin position="198"/>
        <end position="306"/>
    </location>
</feature>
<dbReference type="PANTHER" id="PTHR46401">
    <property type="entry name" value="GLYCOSYLTRANSFERASE WBBK-RELATED"/>
    <property type="match status" value="1"/>
</dbReference>
<reference evidence="3" key="2">
    <citation type="submission" date="2021-09" db="EMBL/GenBank/DDBJ databases">
        <authorList>
            <person name="Gilroy R."/>
        </authorList>
    </citation>
    <scope>NUCLEOTIDE SEQUENCE</scope>
    <source>
        <strain evidence="3">4100</strain>
    </source>
</reference>
<comment type="caution">
    <text evidence="3">The sequence shown here is derived from an EMBL/GenBank/DDBJ whole genome shotgun (WGS) entry which is preliminary data.</text>
</comment>
<accession>A0A4Q0U9X0</accession>
<dbReference type="EMBL" id="DYXT01000048">
    <property type="protein sequence ID" value="HJE39930.1"/>
    <property type="molecule type" value="Genomic_DNA"/>
</dbReference>
<dbReference type="PANTHER" id="PTHR46401:SF8">
    <property type="entry name" value="BLL6006 PROTEIN"/>
    <property type="match status" value="1"/>
</dbReference>
<dbReference type="Gene3D" id="3.40.50.2000">
    <property type="entry name" value="Glycogen Phosphorylase B"/>
    <property type="match status" value="2"/>
</dbReference>
<evidence type="ECO:0000259" key="1">
    <source>
        <dbReference type="Pfam" id="PF00534"/>
    </source>
</evidence>
<feature type="domain" description="DUF1972" evidence="2">
    <location>
        <begin position="3"/>
        <end position="174"/>
    </location>
</feature>
<gene>
    <name evidence="3" type="ORF">K8V47_09265</name>
</gene>